<dbReference type="AlphaFoldDB" id="A0A1I4G0R0"/>
<evidence type="ECO:0000313" key="3">
    <source>
        <dbReference type="Proteomes" id="UP000199048"/>
    </source>
</evidence>
<proteinExistence type="predicted"/>
<gene>
    <name evidence="2" type="ORF">SAMN05192568_1002128</name>
</gene>
<feature type="region of interest" description="Disordered" evidence="1">
    <location>
        <begin position="43"/>
        <end position="64"/>
    </location>
</feature>
<evidence type="ECO:0000256" key="1">
    <source>
        <dbReference type="SAM" id="MobiDB-lite"/>
    </source>
</evidence>
<accession>A0A1I4G0R0</accession>
<evidence type="ECO:0000313" key="2">
    <source>
        <dbReference type="EMBL" id="SFL23614.1"/>
    </source>
</evidence>
<organism evidence="2 3">
    <name type="scientific">Methylobacterium pseudosasicola</name>
    <dbReference type="NCBI Taxonomy" id="582667"/>
    <lineage>
        <taxon>Bacteria</taxon>
        <taxon>Pseudomonadati</taxon>
        <taxon>Pseudomonadota</taxon>
        <taxon>Alphaproteobacteria</taxon>
        <taxon>Hyphomicrobiales</taxon>
        <taxon>Methylobacteriaceae</taxon>
        <taxon>Methylobacterium</taxon>
    </lineage>
</organism>
<evidence type="ECO:0008006" key="4">
    <source>
        <dbReference type="Google" id="ProtNLM"/>
    </source>
</evidence>
<dbReference type="RefSeq" id="WP_092036986.1">
    <property type="nucleotide sequence ID" value="NZ_FOTK01000002.1"/>
</dbReference>
<sequence length="64" mass="6403">MSSLAATATHLLATSQNQTIGIAAARQQIASEKAVAGLVAESATKAASNPPAPPGQGRHVDLRV</sequence>
<dbReference type="OrthoDB" id="8005755at2"/>
<keyword evidence="3" id="KW-1185">Reference proteome</keyword>
<protein>
    <recommendedName>
        <fullName evidence="4">Motility protein</fullName>
    </recommendedName>
</protein>
<dbReference type="EMBL" id="FOTK01000002">
    <property type="protein sequence ID" value="SFL23614.1"/>
    <property type="molecule type" value="Genomic_DNA"/>
</dbReference>
<reference evidence="3" key="1">
    <citation type="submission" date="2016-10" db="EMBL/GenBank/DDBJ databases">
        <authorList>
            <person name="Varghese N."/>
            <person name="Submissions S."/>
        </authorList>
    </citation>
    <scope>NUCLEOTIDE SEQUENCE [LARGE SCALE GENOMIC DNA]</scope>
    <source>
        <strain evidence="3">BL36</strain>
    </source>
</reference>
<dbReference type="Proteomes" id="UP000199048">
    <property type="component" value="Unassembled WGS sequence"/>
</dbReference>
<dbReference type="STRING" id="582667.SAMN05192568_1002128"/>
<name>A0A1I4G0R0_9HYPH</name>